<comment type="caution">
    <text evidence="2">The sequence shown here is derived from an EMBL/GenBank/DDBJ whole genome shotgun (WGS) entry which is preliminary data.</text>
</comment>
<dbReference type="Proteomes" id="UP000521872">
    <property type="component" value="Unassembled WGS sequence"/>
</dbReference>
<name>A0A8H4VT07_9AGAR</name>
<evidence type="ECO:0000259" key="1">
    <source>
        <dbReference type="Pfam" id="PF20978"/>
    </source>
</evidence>
<dbReference type="EMBL" id="JAACJL010000016">
    <property type="protein sequence ID" value="KAF4619260.1"/>
    <property type="molecule type" value="Genomic_DNA"/>
</dbReference>
<protein>
    <recommendedName>
        <fullName evidence="1">Glutamyl-tRNA amidotransferase complex subunit Gta3 domain-containing protein</fullName>
    </recommendedName>
</protein>
<evidence type="ECO:0000313" key="3">
    <source>
        <dbReference type="Proteomes" id="UP000521872"/>
    </source>
</evidence>
<dbReference type="InterPro" id="IPR049545">
    <property type="entry name" value="Gta3_dom"/>
</dbReference>
<keyword evidence="3" id="KW-1185">Reference proteome</keyword>
<sequence length="155" mass="17331">MSLGILRRYPILCSTQLISSPHRCYSSSTKANTTDDYGIPLRPTWSVTELLSSYPTPKLSNATLDRLYELSALLPPKETKEYDSVKENLEEMIRLVEAVRLVDTSGVIPAGRGEKEDADRVLSEVAEGGERGQELLKHATNTKDGFYLVDAERKR</sequence>
<gene>
    <name evidence="2" type="ORF">D9613_005390</name>
</gene>
<proteinExistence type="predicted"/>
<reference evidence="2 3" key="1">
    <citation type="submission" date="2019-12" db="EMBL/GenBank/DDBJ databases">
        <authorList>
            <person name="Floudas D."/>
            <person name="Bentzer J."/>
            <person name="Ahren D."/>
            <person name="Johansson T."/>
            <person name="Persson P."/>
            <person name="Tunlid A."/>
        </authorList>
    </citation>
    <scope>NUCLEOTIDE SEQUENCE [LARGE SCALE GENOMIC DNA]</scope>
    <source>
        <strain evidence="2 3">CBS 102.39</strain>
    </source>
</reference>
<feature type="domain" description="Glutamyl-tRNA amidotransferase complex subunit Gta3" evidence="1">
    <location>
        <begin position="55"/>
        <end position="107"/>
    </location>
</feature>
<dbReference type="AlphaFoldDB" id="A0A8H4VT07"/>
<organism evidence="2 3">
    <name type="scientific">Agrocybe pediades</name>
    <dbReference type="NCBI Taxonomy" id="84607"/>
    <lineage>
        <taxon>Eukaryota</taxon>
        <taxon>Fungi</taxon>
        <taxon>Dikarya</taxon>
        <taxon>Basidiomycota</taxon>
        <taxon>Agaricomycotina</taxon>
        <taxon>Agaricomycetes</taxon>
        <taxon>Agaricomycetidae</taxon>
        <taxon>Agaricales</taxon>
        <taxon>Agaricineae</taxon>
        <taxon>Strophariaceae</taxon>
        <taxon>Agrocybe</taxon>
    </lineage>
</organism>
<accession>A0A8H4VT07</accession>
<evidence type="ECO:0000313" key="2">
    <source>
        <dbReference type="EMBL" id="KAF4619260.1"/>
    </source>
</evidence>
<dbReference type="Pfam" id="PF20978">
    <property type="entry name" value="Gta3"/>
    <property type="match status" value="1"/>
</dbReference>